<dbReference type="AlphaFoldDB" id="G0U5J3"/>
<dbReference type="PROSITE" id="PS50222">
    <property type="entry name" value="EF_HAND_2"/>
    <property type="match status" value="3"/>
</dbReference>
<organism evidence="4">
    <name type="scientific">Trypanosoma vivax (strain Y486)</name>
    <dbReference type="NCBI Taxonomy" id="1055687"/>
    <lineage>
        <taxon>Eukaryota</taxon>
        <taxon>Discoba</taxon>
        <taxon>Euglenozoa</taxon>
        <taxon>Kinetoplastea</taxon>
        <taxon>Metakinetoplastina</taxon>
        <taxon>Trypanosomatida</taxon>
        <taxon>Trypanosomatidae</taxon>
        <taxon>Trypanosoma</taxon>
        <taxon>Duttonella</taxon>
    </lineage>
</organism>
<reference evidence="4" key="1">
    <citation type="journal article" date="2012" name="Proc. Natl. Acad. Sci. U.S.A.">
        <title>Antigenic diversity is generated by distinct evolutionary mechanisms in African trypanosome species.</title>
        <authorList>
            <person name="Jackson A.P."/>
            <person name="Berry A."/>
            <person name="Aslett M."/>
            <person name="Allison H.C."/>
            <person name="Burton P."/>
            <person name="Vavrova-Anderson J."/>
            <person name="Brown R."/>
            <person name="Browne H."/>
            <person name="Corton N."/>
            <person name="Hauser H."/>
            <person name="Gamble J."/>
            <person name="Gilderthorp R."/>
            <person name="Marcello L."/>
            <person name="McQuillan J."/>
            <person name="Otto T.D."/>
            <person name="Quail M.A."/>
            <person name="Sanders M.J."/>
            <person name="van Tonder A."/>
            <person name="Ginger M.L."/>
            <person name="Field M.C."/>
            <person name="Barry J.D."/>
            <person name="Hertz-Fowler C."/>
            <person name="Berriman M."/>
        </authorList>
    </citation>
    <scope>NUCLEOTIDE SEQUENCE</scope>
    <source>
        <strain evidence="4">Y486</strain>
    </source>
</reference>
<keyword evidence="1" id="KW-0677">Repeat</keyword>
<evidence type="ECO:0000256" key="1">
    <source>
        <dbReference type="ARBA" id="ARBA00022737"/>
    </source>
</evidence>
<dbReference type="InterPro" id="IPR002048">
    <property type="entry name" value="EF_hand_dom"/>
</dbReference>
<dbReference type="VEuPathDB" id="TriTrypDB:TvY486_1001970"/>
<dbReference type="SMART" id="SM00054">
    <property type="entry name" value="EFh"/>
    <property type="match status" value="3"/>
</dbReference>
<protein>
    <recommendedName>
        <fullName evidence="3">EF-hand domain-containing protein</fullName>
    </recommendedName>
</protein>
<dbReference type="EMBL" id="HE573026">
    <property type="protein sequence ID" value="CCC51144.1"/>
    <property type="molecule type" value="Genomic_DNA"/>
</dbReference>
<dbReference type="PANTHER" id="PTHR23048">
    <property type="entry name" value="MYOSIN LIGHT CHAIN 1, 3"/>
    <property type="match status" value="1"/>
</dbReference>
<feature type="domain" description="EF-hand" evidence="3">
    <location>
        <begin position="42"/>
        <end position="77"/>
    </location>
</feature>
<dbReference type="GO" id="GO:0016460">
    <property type="term" value="C:myosin II complex"/>
    <property type="evidence" value="ECO:0007669"/>
    <property type="project" value="TreeGrafter"/>
</dbReference>
<feature type="domain" description="EF-hand" evidence="3">
    <location>
        <begin position="6"/>
        <end position="41"/>
    </location>
</feature>
<gene>
    <name evidence="4" type="ORF">TVY486_1001970</name>
</gene>
<dbReference type="FunFam" id="1.10.238.10:FF:000001">
    <property type="entry name" value="Calmodulin 1"/>
    <property type="match status" value="1"/>
</dbReference>
<evidence type="ECO:0000313" key="4">
    <source>
        <dbReference type="EMBL" id="CCC51144.1"/>
    </source>
</evidence>
<dbReference type="InterPro" id="IPR050230">
    <property type="entry name" value="CALM/Myosin/TropC-like"/>
</dbReference>
<dbReference type="PROSITE" id="PS00018">
    <property type="entry name" value="EF_HAND_1"/>
    <property type="match status" value="1"/>
</dbReference>
<dbReference type="InterPro" id="IPR011992">
    <property type="entry name" value="EF-hand-dom_pair"/>
</dbReference>
<dbReference type="CDD" id="cd00051">
    <property type="entry name" value="EFh"/>
    <property type="match status" value="1"/>
</dbReference>
<dbReference type="InterPro" id="IPR018247">
    <property type="entry name" value="EF_Hand_1_Ca_BS"/>
</dbReference>
<dbReference type="Pfam" id="PF13499">
    <property type="entry name" value="EF-hand_7"/>
    <property type="match status" value="1"/>
</dbReference>
<sequence>MSLSEAQRELLSLQFLILDKNSDGRITSDQLGPLLRCWGFCPTDTEVRAAVNLLDPEGTGFISKQQALEMAESMKQQKQQTTEVHVREALQVLDTDGDGFLSTSELRHILMNLGVRLSTEETDEIIADAYVDEQQQINTDDFAKLLFSNLYNGKKDMFE</sequence>
<dbReference type="SUPFAM" id="SSF47473">
    <property type="entry name" value="EF-hand"/>
    <property type="match status" value="1"/>
</dbReference>
<evidence type="ECO:0000259" key="3">
    <source>
        <dbReference type="PROSITE" id="PS50222"/>
    </source>
</evidence>
<dbReference type="PANTHER" id="PTHR23048:SF0">
    <property type="entry name" value="CALMODULIN LIKE 3"/>
    <property type="match status" value="1"/>
</dbReference>
<name>G0U5J3_TRYVY</name>
<keyword evidence="2" id="KW-0106">Calcium</keyword>
<feature type="domain" description="EF-hand" evidence="3">
    <location>
        <begin position="81"/>
        <end position="116"/>
    </location>
</feature>
<dbReference type="Gene3D" id="1.10.238.10">
    <property type="entry name" value="EF-hand"/>
    <property type="match status" value="1"/>
</dbReference>
<evidence type="ECO:0000256" key="2">
    <source>
        <dbReference type="ARBA" id="ARBA00022837"/>
    </source>
</evidence>
<accession>G0U5J3</accession>
<dbReference type="GO" id="GO:0005509">
    <property type="term" value="F:calcium ion binding"/>
    <property type="evidence" value="ECO:0007669"/>
    <property type="project" value="InterPro"/>
</dbReference>
<dbReference type="OMA" id="SHELGTY"/>
<proteinExistence type="predicted"/>